<sequence length="410" mass="46265">MRLLHFNLTKFWIVALLFFIPSQSFAQRWKYCLLVTPESYPLRWGEVEPPDADMVAMPPGLDTNRTIPTSPGCYKVGTSGFVLYYSVEDAGLVGGLFVIVWDEITGETVWERYYSPVWREGLISLEGLVLPSYITVLGFQVTWVGYGMMFTRFTVFVVLDEPKAPMNPDWVNLLRYSCRWGKGTSNPDDAAQRITFGVFFQRPGFAYPRNTRTYWLVGPPRYSTYTFMLKALLDRWNAGIWTDGNCVCVDVSCLTMLALCSVGLDFSARQLTGSVDAATGNFLTNPICPIGSDPTLDWTYEPWRWGYHQVCVLTGSPDPPSNDAGIWDPTGAQKEDLNGNGYRNPPAHHPNHPWPQFDYWQKPRVVGASLGLVNSPLQTPNDPQYPNNPPFWALGTWKCAVSADFYTPQP</sequence>
<dbReference type="EMBL" id="JANUCP010000001">
    <property type="protein sequence ID" value="MCS3917939.1"/>
    <property type="molecule type" value="Genomic_DNA"/>
</dbReference>
<protein>
    <submittedName>
        <fullName evidence="1">Uncharacterized protein</fullName>
    </submittedName>
</protein>
<proteinExistence type="predicted"/>
<dbReference type="RefSeq" id="WP_259092777.1">
    <property type="nucleotide sequence ID" value="NZ_CP130454.1"/>
</dbReference>
<accession>A0ABT2EJ23</accession>
<keyword evidence="2" id="KW-1185">Reference proteome</keyword>
<evidence type="ECO:0000313" key="1">
    <source>
        <dbReference type="EMBL" id="MCS3917939.1"/>
    </source>
</evidence>
<organism evidence="1 2">
    <name type="scientific">Candidatus Fervidibacter sacchari</name>
    <dbReference type="NCBI Taxonomy" id="1448929"/>
    <lineage>
        <taxon>Bacteria</taxon>
        <taxon>Candidatus Fervidibacterota</taxon>
        <taxon>Candidatus Fervidibacter</taxon>
    </lineage>
</organism>
<gene>
    <name evidence="1" type="ORF">M2350_000336</name>
</gene>
<evidence type="ECO:0000313" key="2">
    <source>
        <dbReference type="Proteomes" id="UP001204798"/>
    </source>
</evidence>
<reference evidence="1 2" key="1">
    <citation type="submission" date="2022-08" db="EMBL/GenBank/DDBJ databases">
        <title>Bacterial and archaeal communities from various locations to study Microbial Dark Matter (Phase II).</title>
        <authorList>
            <person name="Stepanauskas R."/>
        </authorList>
    </citation>
    <scope>NUCLEOTIDE SEQUENCE [LARGE SCALE GENOMIC DNA]</scope>
    <source>
        <strain evidence="1 2">PD1</strain>
    </source>
</reference>
<name>A0ABT2EJ23_9BACT</name>
<dbReference type="Proteomes" id="UP001204798">
    <property type="component" value="Unassembled WGS sequence"/>
</dbReference>
<comment type="caution">
    <text evidence="1">The sequence shown here is derived from an EMBL/GenBank/DDBJ whole genome shotgun (WGS) entry which is preliminary data.</text>
</comment>